<dbReference type="Proteomes" id="UP000327044">
    <property type="component" value="Unassembled WGS sequence"/>
</dbReference>
<evidence type="ECO:0000313" key="2">
    <source>
        <dbReference type="EMBL" id="KAB0790554.1"/>
    </source>
</evidence>
<keyword evidence="3" id="KW-1185">Reference proteome</keyword>
<dbReference type="InParanoid" id="A0A5N3ZZQ2"/>
<dbReference type="InterPro" id="IPR018289">
    <property type="entry name" value="MULE_transposase_dom"/>
</dbReference>
<dbReference type="EMBL" id="VVIM01001125">
    <property type="protein sequence ID" value="KAB0790554.1"/>
    <property type="molecule type" value="Genomic_DNA"/>
</dbReference>
<feature type="domain" description="MULE transposase" evidence="1">
    <location>
        <begin position="1"/>
        <end position="75"/>
    </location>
</feature>
<comment type="caution">
    <text evidence="2">The sequence shown here is derived from an EMBL/GenBank/DDBJ whole genome shotgun (WGS) entry which is preliminary data.</text>
</comment>
<protein>
    <recommendedName>
        <fullName evidence="1">MULE transposase domain-containing protein</fullName>
    </recommendedName>
</protein>
<gene>
    <name evidence="2" type="ORF">PPYR_15050</name>
</gene>
<sequence length="101" mass="11334">MDGTFKTVPHLFYQLLTVHGLKEKASIPLIYASLPSKSTECYSKFMQQIVELQPDVRPHRVTIDFEKAPINGFHRRLSKVASSTSTYVFFGVSITTAEAAI</sequence>
<reference evidence="2 3" key="1">
    <citation type="journal article" date="2018" name="Elife">
        <title>Firefly genomes illuminate parallel origins of bioluminescence in beetles.</title>
        <authorList>
            <person name="Fallon T.R."/>
            <person name="Lower S.E."/>
            <person name="Chang C.H."/>
            <person name="Bessho-Uehara M."/>
            <person name="Martin G.J."/>
            <person name="Bewick A.J."/>
            <person name="Behringer M."/>
            <person name="Debat H.J."/>
            <person name="Wong I."/>
            <person name="Day J.C."/>
            <person name="Suvorov A."/>
            <person name="Silva C.J."/>
            <person name="Stanger-Hall K.F."/>
            <person name="Hall D.W."/>
            <person name="Schmitz R.J."/>
            <person name="Nelson D.R."/>
            <person name="Lewis S.M."/>
            <person name="Shigenobu S."/>
            <person name="Bybee S.M."/>
            <person name="Larracuente A.M."/>
            <person name="Oba Y."/>
            <person name="Weng J.K."/>
        </authorList>
    </citation>
    <scope>NUCLEOTIDE SEQUENCE [LARGE SCALE GENOMIC DNA]</scope>
    <source>
        <strain evidence="2">1611_PpyrPB1</strain>
        <tissue evidence="2">Whole body</tissue>
    </source>
</reference>
<evidence type="ECO:0000259" key="1">
    <source>
        <dbReference type="Pfam" id="PF10551"/>
    </source>
</evidence>
<evidence type="ECO:0000313" key="3">
    <source>
        <dbReference type="Proteomes" id="UP000327044"/>
    </source>
</evidence>
<organism evidence="2 3">
    <name type="scientific">Photinus pyralis</name>
    <name type="common">Common eastern firefly</name>
    <name type="synonym">Lampyris pyralis</name>
    <dbReference type="NCBI Taxonomy" id="7054"/>
    <lineage>
        <taxon>Eukaryota</taxon>
        <taxon>Metazoa</taxon>
        <taxon>Ecdysozoa</taxon>
        <taxon>Arthropoda</taxon>
        <taxon>Hexapoda</taxon>
        <taxon>Insecta</taxon>
        <taxon>Pterygota</taxon>
        <taxon>Neoptera</taxon>
        <taxon>Endopterygota</taxon>
        <taxon>Coleoptera</taxon>
        <taxon>Polyphaga</taxon>
        <taxon>Elateriformia</taxon>
        <taxon>Elateroidea</taxon>
        <taxon>Lampyridae</taxon>
        <taxon>Lampyrinae</taxon>
        <taxon>Photinus</taxon>
    </lineage>
</organism>
<dbReference type="Pfam" id="PF10551">
    <property type="entry name" value="MULE"/>
    <property type="match status" value="1"/>
</dbReference>
<name>A0A5N3ZZQ2_PHOPY</name>
<accession>A0A5N3ZZQ2</accession>
<dbReference type="AlphaFoldDB" id="A0A5N3ZZQ2"/>
<proteinExistence type="predicted"/>